<keyword evidence="2" id="KW-0488">Methylation</keyword>
<dbReference type="Pfam" id="PF07963">
    <property type="entry name" value="N_methyl"/>
    <property type="match status" value="1"/>
</dbReference>
<evidence type="ECO:0000256" key="4">
    <source>
        <dbReference type="SAM" id="Phobius"/>
    </source>
</evidence>
<name>A0AAJ0XBF1_9GAMM</name>
<comment type="similarity">
    <text evidence="1 3">Belongs to the N-Me-Phe pilin family.</text>
</comment>
<dbReference type="GO" id="GO:0009289">
    <property type="term" value="C:pilus"/>
    <property type="evidence" value="ECO:0007669"/>
    <property type="project" value="InterPro"/>
</dbReference>
<dbReference type="AlphaFoldDB" id="A0AAJ0XBF1"/>
<comment type="caution">
    <text evidence="5">The sequence shown here is derived from an EMBL/GenBank/DDBJ whole genome shotgun (WGS) entry which is preliminary data.</text>
</comment>
<gene>
    <name evidence="5" type="ORF">CKO40_16285</name>
</gene>
<organism evidence="5 6">
    <name type="scientific">Halochromatium glycolicum</name>
    <dbReference type="NCBI Taxonomy" id="85075"/>
    <lineage>
        <taxon>Bacteria</taxon>
        <taxon>Pseudomonadati</taxon>
        <taxon>Pseudomonadota</taxon>
        <taxon>Gammaproteobacteria</taxon>
        <taxon>Chromatiales</taxon>
        <taxon>Chromatiaceae</taxon>
        <taxon>Halochromatium</taxon>
    </lineage>
</organism>
<protein>
    <submittedName>
        <fullName evidence="5">Pilus assembly protein</fullName>
    </submittedName>
</protein>
<accession>A0AAJ0XBF1</accession>
<keyword evidence="4" id="KW-0472">Membrane</keyword>
<dbReference type="Proteomes" id="UP001296776">
    <property type="component" value="Unassembled WGS sequence"/>
</dbReference>
<dbReference type="InterPro" id="IPR045584">
    <property type="entry name" value="Pilin-like"/>
</dbReference>
<dbReference type="GO" id="GO:0007155">
    <property type="term" value="P:cell adhesion"/>
    <property type="evidence" value="ECO:0007669"/>
    <property type="project" value="InterPro"/>
</dbReference>
<dbReference type="EMBL" id="NRSJ01000033">
    <property type="protein sequence ID" value="MBK1706070.1"/>
    <property type="molecule type" value="Genomic_DNA"/>
</dbReference>
<keyword evidence="4" id="KW-1133">Transmembrane helix</keyword>
<dbReference type="InterPro" id="IPR012902">
    <property type="entry name" value="N_methyl_site"/>
</dbReference>
<sequence>MRAARQGHGGGLQRRAKLHSRRNSGFTLIELMIVVAIIGVLAAIAIPHYLSFTTRAKVAEGLGLLAPVKLAVAEYYSVKGALPTETNWLALLKELGLSADMDSGAGSGSHVKRIWWNNGEQEIRLRYGVAPIDEKLLYLEADFDSAGSVTWRCYAPAGGDGVPPQYLPSSCRG</sequence>
<keyword evidence="3" id="KW-0281">Fimbrium</keyword>
<dbReference type="NCBIfam" id="TIGR02532">
    <property type="entry name" value="IV_pilin_GFxxxE"/>
    <property type="match status" value="1"/>
</dbReference>
<dbReference type="Pfam" id="PF00114">
    <property type="entry name" value="Pilin"/>
    <property type="match status" value="1"/>
</dbReference>
<reference evidence="5" key="1">
    <citation type="submission" date="2017-08" db="EMBL/GenBank/DDBJ databases">
        <authorList>
            <person name="Imhoff J.F."/>
            <person name="Rahn T."/>
            <person name="Kuenzel S."/>
            <person name="Neulinger S.C."/>
        </authorList>
    </citation>
    <scope>NUCLEOTIDE SEQUENCE</scope>
    <source>
        <strain evidence="5">DSM 11080</strain>
    </source>
</reference>
<feature type="transmembrane region" description="Helical" evidence="4">
    <location>
        <begin position="25"/>
        <end position="50"/>
    </location>
</feature>
<evidence type="ECO:0000256" key="2">
    <source>
        <dbReference type="ARBA" id="ARBA00022481"/>
    </source>
</evidence>
<proteinExistence type="inferred from homology"/>
<dbReference type="PANTHER" id="PTHR30093:SF34">
    <property type="entry name" value="PREPILIN PEPTIDASE-DEPENDENT PROTEIN D"/>
    <property type="match status" value="1"/>
</dbReference>
<evidence type="ECO:0000313" key="5">
    <source>
        <dbReference type="EMBL" id="MBK1706070.1"/>
    </source>
</evidence>
<dbReference type="InterPro" id="IPR001082">
    <property type="entry name" value="Pilin"/>
</dbReference>
<dbReference type="PROSITE" id="PS00409">
    <property type="entry name" value="PROKAR_NTER_METHYL"/>
    <property type="match status" value="1"/>
</dbReference>
<reference evidence="5" key="2">
    <citation type="journal article" date="2020" name="Microorganisms">
        <title>Osmotic Adaptation and Compatible Solute Biosynthesis of Phototrophic Bacteria as Revealed from Genome Analyses.</title>
        <authorList>
            <person name="Imhoff J.F."/>
            <person name="Rahn T."/>
            <person name="Kunzel S."/>
            <person name="Keller A."/>
            <person name="Neulinger S.C."/>
        </authorList>
    </citation>
    <scope>NUCLEOTIDE SEQUENCE</scope>
    <source>
        <strain evidence="5">DSM 11080</strain>
    </source>
</reference>
<keyword evidence="4" id="KW-0812">Transmembrane</keyword>
<dbReference type="SUPFAM" id="SSF54523">
    <property type="entry name" value="Pili subunits"/>
    <property type="match status" value="1"/>
</dbReference>
<keyword evidence="6" id="KW-1185">Reference proteome</keyword>
<dbReference type="Gene3D" id="3.30.700.10">
    <property type="entry name" value="Glycoprotein, Type 4 Pilin"/>
    <property type="match status" value="1"/>
</dbReference>
<evidence type="ECO:0000256" key="1">
    <source>
        <dbReference type="ARBA" id="ARBA00005233"/>
    </source>
</evidence>
<evidence type="ECO:0000256" key="3">
    <source>
        <dbReference type="RuleBase" id="RU000389"/>
    </source>
</evidence>
<dbReference type="PANTHER" id="PTHR30093">
    <property type="entry name" value="GENERAL SECRETION PATHWAY PROTEIN G"/>
    <property type="match status" value="1"/>
</dbReference>
<evidence type="ECO:0000313" key="6">
    <source>
        <dbReference type="Proteomes" id="UP001296776"/>
    </source>
</evidence>